<proteinExistence type="predicted"/>
<dbReference type="GO" id="GO:0005737">
    <property type="term" value="C:cytoplasm"/>
    <property type="evidence" value="ECO:0007669"/>
    <property type="project" value="TreeGrafter"/>
</dbReference>
<evidence type="ECO:0000256" key="3">
    <source>
        <dbReference type="ARBA" id="ARBA00022741"/>
    </source>
</evidence>
<dbReference type="OrthoDB" id="193931at2759"/>
<dbReference type="EMBL" id="PJQL01000031">
    <property type="protein sequence ID" value="RCI00966.1"/>
    <property type="molecule type" value="Genomic_DNA"/>
</dbReference>
<feature type="domain" description="Protein kinase" evidence="8">
    <location>
        <begin position="58"/>
        <end position="312"/>
    </location>
</feature>
<organism evidence="9 10">
    <name type="scientific">Rhizopus azygosporus</name>
    <name type="common">Rhizopus microsporus var. azygosporus</name>
    <dbReference type="NCBI Taxonomy" id="86630"/>
    <lineage>
        <taxon>Eukaryota</taxon>
        <taxon>Fungi</taxon>
        <taxon>Fungi incertae sedis</taxon>
        <taxon>Mucoromycota</taxon>
        <taxon>Mucoromycotina</taxon>
        <taxon>Mucoromycetes</taxon>
        <taxon>Mucorales</taxon>
        <taxon>Mucorineae</taxon>
        <taxon>Rhizopodaceae</taxon>
        <taxon>Rhizopus</taxon>
    </lineage>
</organism>
<dbReference type="InterPro" id="IPR011009">
    <property type="entry name" value="Kinase-like_dom_sf"/>
</dbReference>
<dbReference type="InterPro" id="IPR000719">
    <property type="entry name" value="Prot_kinase_dom"/>
</dbReference>
<accession>A0A367KFH5</accession>
<evidence type="ECO:0000256" key="6">
    <source>
        <dbReference type="PROSITE-ProRule" id="PRU10141"/>
    </source>
</evidence>
<keyword evidence="2" id="KW-0808">Transferase</keyword>
<dbReference type="STRING" id="86630.A0A367KFH5"/>
<evidence type="ECO:0000256" key="7">
    <source>
        <dbReference type="SAM" id="MobiDB-lite"/>
    </source>
</evidence>
<dbReference type="PANTHER" id="PTHR24346:SF30">
    <property type="entry name" value="MATERNAL EMBRYONIC LEUCINE ZIPPER KINASE"/>
    <property type="match status" value="1"/>
</dbReference>
<dbReference type="Gene3D" id="1.10.510.10">
    <property type="entry name" value="Transferase(Phosphotransferase) domain 1"/>
    <property type="match status" value="1"/>
</dbReference>
<evidence type="ECO:0000256" key="1">
    <source>
        <dbReference type="ARBA" id="ARBA00022527"/>
    </source>
</evidence>
<reference evidence="9 10" key="1">
    <citation type="journal article" date="2018" name="G3 (Bethesda)">
        <title>Phylogenetic and Phylogenomic Definition of Rhizopus Species.</title>
        <authorList>
            <person name="Gryganskyi A.P."/>
            <person name="Golan J."/>
            <person name="Dolatabadi S."/>
            <person name="Mondo S."/>
            <person name="Robb S."/>
            <person name="Idnurm A."/>
            <person name="Muszewska A."/>
            <person name="Steczkiewicz K."/>
            <person name="Masonjones S."/>
            <person name="Liao H.L."/>
            <person name="Gajdeczka M.T."/>
            <person name="Anike F."/>
            <person name="Vuek A."/>
            <person name="Anishchenko I.M."/>
            <person name="Voigt K."/>
            <person name="de Hoog G.S."/>
            <person name="Smith M.E."/>
            <person name="Heitman J."/>
            <person name="Vilgalys R."/>
            <person name="Stajich J.E."/>
        </authorList>
    </citation>
    <scope>NUCLEOTIDE SEQUENCE [LARGE SCALE GENOMIC DNA]</scope>
    <source>
        <strain evidence="9 10">CBS 357.93</strain>
    </source>
</reference>
<keyword evidence="1" id="KW-0723">Serine/threonine-protein kinase</keyword>
<gene>
    <name evidence="9" type="primary">MARK2_2</name>
    <name evidence="9" type="ORF">CU097_015303</name>
</gene>
<feature type="compositionally biased region" description="Basic and acidic residues" evidence="7">
    <location>
        <begin position="21"/>
        <end position="33"/>
    </location>
</feature>
<evidence type="ECO:0000259" key="8">
    <source>
        <dbReference type="PROSITE" id="PS50011"/>
    </source>
</evidence>
<evidence type="ECO:0000313" key="10">
    <source>
        <dbReference type="Proteomes" id="UP000252139"/>
    </source>
</evidence>
<dbReference type="InterPro" id="IPR017441">
    <property type="entry name" value="Protein_kinase_ATP_BS"/>
</dbReference>
<keyword evidence="3 6" id="KW-0547">Nucleotide-binding</keyword>
<dbReference type="PANTHER" id="PTHR24346">
    <property type="entry name" value="MAP/MICROTUBULE AFFINITY-REGULATING KINASE"/>
    <property type="match status" value="1"/>
</dbReference>
<dbReference type="PROSITE" id="PS00107">
    <property type="entry name" value="PROTEIN_KINASE_ATP"/>
    <property type="match status" value="1"/>
</dbReference>
<evidence type="ECO:0000256" key="5">
    <source>
        <dbReference type="ARBA" id="ARBA00022840"/>
    </source>
</evidence>
<feature type="region of interest" description="Disordered" evidence="7">
    <location>
        <begin position="1"/>
        <end position="39"/>
    </location>
</feature>
<feature type="binding site" evidence="6">
    <location>
        <position position="87"/>
    </location>
    <ligand>
        <name>ATP</name>
        <dbReference type="ChEBI" id="CHEBI:30616"/>
    </ligand>
</feature>
<dbReference type="PROSITE" id="PS50011">
    <property type="entry name" value="PROTEIN_KINASE_DOM"/>
    <property type="match status" value="1"/>
</dbReference>
<dbReference type="PROSITE" id="PS00108">
    <property type="entry name" value="PROTEIN_KINASE_ST"/>
    <property type="match status" value="1"/>
</dbReference>
<name>A0A367KFH5_RHIAZ</name>
<dbReference type="Pfam" id="PF00069">
    <property type="entry name" value="Pkinase"/>
    <property type="match status" value="1"/>
</dbReference>
<comment type="caution">
    <text evidence="9">The sequence shown here is derived from an EMBL/GenBank/DDBJ whole genome shotgun (WGS) entry which is preliminary data.</text>
</comment>
<dbReference type="SMART" id="SM00220">
    <property type="entry name" value="S_TKc"/>
    <property type="match status" value="1"/>
</dbReference>
<dbReference type="AlphaFoldDB" id="A0A367KFH5"/>
<dbReference type="GO" id="GO:0035556">
    <property type="term" value="P:intracellular signal transduction"/>
    <property type="evidence" value="ECO:0007669"/>
    <property type="project" value="TreeGrafter"/>
</dbReference>
<evidence type="ECO:0000256" key="2">
    <source>
        <dbReference type="ARBA" id="ARBA00022679"/>
    </source>
</evidence>
<dbReference type="FunFam" id="3.30.200.20:FF:000003">
    <property type="entry name" value="Non-specific serine/threonine protein kinase"/>
    <property type="match status" value="1"/>
</dbReference>
<keyword evidence="5 6" id="KW-0067">ATP-binding</keyword>
<evidence type="ECO:0000256" key="4">
    <source>
        <dbReference type="ARBA" id="ARBA00022777"/>
    </source>
</evidence>
<dbReference type="GO" id="GO:0005524">
    <property type="term" value="F:ATP binding"/>
    <property type="evidence" value="ECO:0007669"/>
    <property type="project" value="UniProtKB-UniRule"/>
</dbReference>
<dbReference type="FunFam" id="1.10.510.10:FF:000571">
    <property type="entry name" value="Maternal embryonic leucine zipper kinase"/>
    <property type="match status" value="1"/>
</dbReference>
<keyword evidence="10" id="KW-1185">Reference proteome</keyword>
<sequence>MVLGVSNPFRSKWKQKSTTIEMKDESSTADSKRTSAKKSKDKIVPFNSDSLLNGIGDYIFQSPLGDGKFSKVILAKHYLSGELVAIKMINKRAHEYRVMSRLVREISLMEILDHENIVHLKETIETADALYLVMEYVKGHNLEEYLKSLNKSYLPEHEARLIFRQLVKAVDHCHSKWVVHRDLKAPNILLTPEHRVKLADFGLGNRFGLHRLNTICGSMLYYSPEIISARAYVGPEVDCWCLGIILFRMTAGYEPFAHAKTVSELKKYVIGRHYKIPTHLSPALQDTIQKCLSVEKYERLCLRSCLSDDPWLNNYGELEDVFSERIQSPFYHAIEATEAYAASGRADDKAKLQIASKNTKMVCKRDLEEEKRRGNKVPKTIIYHITNPSTYFTGQAPHSSKMPIDLDAQSVVRSELHQNIMVSLKQIKLQSIHQFTELKSPISHLFRKFKRADIVIDQHTEPKQIRKAASALNLSQIYQRVAKDHISYYTLQCKVRSGSSTTVVSGYSTTSSTLTAVERRPRRLSHRVSATFNAQQQPQAQSKDEEYEQSQEEMIKMIRLVCELLGITYYQNSSHQLVCLLTLRNFKKPTQYATTSNGSSLFRSKLFNSNDKLSEMHRQHQKATTSSFASVNSANPSSIQHIHPGWWTRQVQRLSSNHSLLTSSSAAVGMMLNKKRSSHDLLSMGRMTQEQQMKLQPSNSEEDNNDGYVILTIDALSVNHQSHDEGQIVAVRYSKVKGSTKVFKLAKGWIQMILKSPSTDMRSVTAKSSYDCVSQHAQYTTATSTTTTTTTSIH</sequence>
<keyword evidence="4 9" id="KW-0418">Kinase</keyword>
<dbReference type="Proteomes" id="UP000252139">
    <property type="component" value="Unassembled WGS sequence"/>
</dbReference>
<protein>
    <submittedName>
        <fullName evidence="9">Map microtubule affinity-regulating kinase</fullName>
    </submittedName>
</protein>
<dbReference type="SUPFAM" id="SSF56112">
    <property type="entry name" value="Protein kinase-like (PK-like)"/>
    <property type="match status" value="1"/>
</dbReference>
<dbReference type="InterPro" id="IPR008271">
    <property type="entry name" value="Ser/Thr_kinase_AS"/>
</dbReference>
<evidence type="ECO:0000313" key="9">
    <source>
        <dbReference type="EMBL" id="RCI00966.1"/>
    </source>
</evidence>
<dbReference type="GO" id="GO:0004674">
    <property type="term" value="F:protein serine/threonine kinase activity"/>
    <property type="evidence" value="ECO:0007669"/>
    <property type="project" value="UniProtKB-KW"/>
</dbReference>